<dbReference type="EMBL" id="BEGY01000093">
    <property type="protein sequence ID" value="GAX83166.1"/>
    <property type="molecule type" value="Genomic_DNA"/>
</dbReference>
<evidence type="ECO:0000313" key="6">
    <source>
        <dbReference type="EMBL" id="GAX83166.1"/>
    </source>
</evidence>
<organism evidence="6 7">
    <name type="scientific">Chlamydomonas eustigma</name>
    <dbReference type="NCBI Taxonomy" id="1157962"/>
    <lineage>
        <taxon>Eukaryota</taxon>
        <taxon>Viridiplantae</taxon>
        <taxon>Chlorophyta</taxon>
        <taxon>core chlorophytes</taxon>
        <taxon>Chlorophyceae</taxon>
        <taxon>CS clade</taxon>
        <taxon>Chlamydomonadales</taxon>
        <taxon>Chlamydomonadaceae</taxon>
        <taxon>Chlamydomonas</taxon>
    </lineage>
</organism>
<feature type="compositionally biased region" description="Low complexity" evidence="5">
    <location>
        <begin position="638"/>
        <end position="652"/>
    </location>
</feature>
<evidence type="ECO:0000313" key="7">
    <source>
        <dbReference type="Proteomes" id="UP000232323"/>
    </source>
</evidence>
<dbReference type="InterPro" id="IPR044159">
    <property type="entry name" value="IQM"/>
</dbReference>
<dbReference type="AlphaFoldDB" id="A0A250XJH1"/>
<dbReference type="GO" id="GO:0005737">
    <property type="term" value="C:cytoplasm"/>
    <property type="evidence" value="ECO:0007669"/>
    <property type="project" value="UniProtKB-SubCell"/>
</dbReference>
<comment type="subcellular location">
    <subcellularLocation>
        <location evidence="2">Cytoplasm</location>
    </subcellularLocation>
    <subcellularLocation>
        <location evidence="1">Nucleus</location>
    </subcellularLocation>
</comment>
<reference evidence="6 7" key="1">
    <citation type="submission" date="2017-08" db="EMBL/GenBank/DDBJ databases">
        <title>Acidophilic green algal genome provides insights into adaptation to an acidic environment.</title>
        <authorList>
            <person name="Hirooka S."/>
            <person name="Hirose Y."/>
            <person name="Kanesaki Y."/>
            <person name="Higuchi S."/>
            <person name="Fujiwara T."/>
            <person name="Onuma R."/>
            <person name="Era A."/>
            <person name="Ohbayashi R."/>
            <person name="Uzuka A."/>
            <person name="Nozaki H."/>
            <person name="Yoshikawa H."/>
            <person name="Miyagishima S.Y."/>
        </authorList>
    </citation>
    <scope>NUCLEOTIDE SEQUENCE [LARGE SCALE GENOMIC DNA]</scope>
    <source>
        <strain evidence="6 7">NIES-2499</strain>
    </source>
</reference>
<feature type="compositionally biased region" description="Acidic residues" evidence="5">
    <location>
        <begin position="382"/>
        <end position="408"/>
    </location>
</feature>
<evidence type="ECO:0000256" key="4">
    <source>
        <dbReference type="ARBA" id="ARBA00023242"/>
    </source>
</evidence>
<feature type="region of interest" description="Disordered" evidence="5">
    <location>
        <begin position="635"/>
        <end position="712"/>
    </location>
</feature>
<feature type="compositionally biased region" description="Basic and acidic residues" evidence="5">
    <location>
        <begin position="659"/>
        <end position="681"/>
    </location>
</feature>
<evidence type="ECO:0000256" key="3">
    <source>
        <dbReference type="ARBA" id="ARBA00022490"/>
    </source>
</evidence>
<keyword evidence="4" id="KW-0539">Nucleus</keyword>
<sequence length="807" mass="86689">MSFIHKLALGFIEYKKCHGKYKSHKEPAIPEESVGKNSPSDLNHEEDLMKQSNPFERPSQVSMDSYLKWLQAQNTFSTIGLSIASGDALLLRCEHWLEAADEHHRHGSNLRPYFDYWSEYVSGYPRPLEQLPTVQQNEGGACEERCGEASTSAPSHDRSPSVATKGRHLNPSANSQQRKVAASAAAAAAAAQSKKWQPAGGWQKVLEAVAASSILMHGISSAPVSLSSSPKASISGSLEGVGLGFEQTMTVASTGKTMLSSRSSRYGRGHGRCRQVPDQLMKNRSCLSTMHPSLSVGRNLQEMGVPLEGMGLNVGIGLRGTIQKDVHRHSYSLGMGDGSVKRINGVVKGLSEASMCGLLGQEVKADDSSHLDEPTLTARDDGLEEATQSEEEEEEEEPMGFSEEEEVAEVVGDPVADSPDVFCLIEDERQGAGSGEASGSVMGYSGSGSGEASGSVMGYSEDMGEIELLADSPGLLSSAEYLAGSYEADMSLTVADPSNNFFLWLDHGDGRSLDLGDLPGGVSRSKLESERVRYLTPNELPNYEVVVERSTGLLLYKASGQLLHTFGLVSSGGAIEHAEPSKKKLIVSLPGNSETQLEGSAWDSFVQNSAEALVPTSSSSTLDVPLSSRNSTVHEALVPTSSSSTLDVPLSSRNSTVHEAQHSSADADPKASTSKVDERESPLNQQDGHPLPEGPQEEVRDTTEAGDSKVDDASKESTKWIWVVGSSGRLYVHPKVRGKFHHSSFVRGSVVLAAGNMLVHHGRLVGLTADSGHYWPQPGHFRWFYDRLDQQGADLSALQGLDFTTKH</sequence>
<protein>
    <submittedName>
        <fullName evidence="6">Uncharacterized protein</fullName>
    </submittedName>
</protein>
<keyword evidence="7" id="KW-1185">Reference proteome</keyword>
<feature type="compositionally biased region" description="Basic and acidic residues" evidence="5">
    <location>
        <begin position="697"/>
        <end position="712"/>
    </location>
</feature>
<dbReference type="PANTHER" id="PTHR31250">
    <property type="entry name" value="IQ DOMAIN-CONTAINING PROTEIN IQM3"/>
    <property type="match status" value="1"/>
</dbReference>
<evidence type="ECO:0000256" key="2">
    <source>
        <dbReference type="ARBA" id="ARBA00004496"/>
    </source>
</evidence>
<evidence type="ECO:0000256" key="5">
    <source>
        <dbReference type="SAM" id="MobiDB-lite"/>
    </source>
</evidence>
<evidence type="ECO:0000256" key="1">
    <source>
        <dbReference type="ARBA" id="ARBA00004123"/>
    </source>
</evidence>
<dbReference type="PANTHER" id="PTHR31250:SF27">
    <property type="entry name" value="IQ DOMAIN-CONTAINING PROTEIN IQM5"/>
    <property type="match status" value="1"/>
</dbReference>
<name>A0A250XJH1_9CHLO</name>
<feature type="region of interest" description="Disordered" evidence="5">
    <location>
        <begin position="25"/>
        <end position="45"/>
    </location>
</feature>
<keyword evidence="3" id="KW-0963">Cytoplasm</keyword>
<dbReference type="OrthoDB" id="7344096at2759"/>
<feature type="region of interest" description="Disordered" evidence="5">
    <location>
        <begin position="137"/>
        <end position="181"/>
    </location>
</feature>
<gene>
    <name evidence="6" type="ORF">CEUSTIGMA_g10592.t1</name>
</gene>
<accession>A0A250XJH1</accession>
<comment type="caution">
    <text evidence="6">The sequence shown here is derived from an EMBL/GenBank/DDBJ whole genome shotgun (WGS) entry which is preliminary data.</text>
</comment>
<feature type="region of interest" description="Disordered" evidence="5">
    <location>
        <begin position="364"/>
        <end position="408"/>
    </location>
</feature>
<dbReference type="GO" id="GO:0005634">
    <property type="term" value="C:nucleus"/>
    <property type="evidence" value="ECO:0007669"/>
    <property type="project" value="UniProtKB-SubCell"/>
</dbReference>
<feature type="compositionally biased region" description="Basic and acidic residues" evidence="5">
    <location>
        <begin position="364"/>
        <end position="381"/>
    </location>
</feature>
<proteinExistence type="predicted"/>
<dbReference type="STRING" id="1157962.A0A250XJH1"/>
<dbReference type="Proteomes" id="UP000232323">
    <property type="component" value="Unassembled WGS sequence"/>
</dbReference>